<dbReference type="EMBL" id="CP006704">
    <property type="protein sequence ID" value="AIJ45092.1"/>
    <property type="molecule type" value="Genomic_DNA"/>
</dbReference>
<evidence type="ECO:0000256" key="2">
    <source>
        <dbReference type="SAM" id="Coils"/>
    </source>
</evidence>
<name>A0A076PP21_COMTE</name>
<sequence>MRFVYIHAPLTQALRLSLGSLGLACTMATLAGPSTLAASEPATPPAPVSAQPPQSVHFADYLQAVESHSLELKAQKTTITAAEAQIGIAGLRPDPELSLEWERERIHTGEPRPTTFTPTLSWEMETGGKRNARIRAAKSQAQLTQAELEGFRNTLFSNAATAFAEACRSREVLKRKEQTLKALSDVVQANEVRRKAGDVGGVELLQSRVERNQFAADVTSARADVEAAMLALSVPLGGRLAEALGAAQEEVRLFCDFTPFSQGDDLQSLLPKALRARDAIRIAEATLANARDKVDLAQAERWVNPTVSVGVARTPGHPAGLGSDGDPYDAAVRSRMFKVGISVPLPLSRLNKGALIQAEAEVTQAMLELDHARYKTEAEVRAAQLRFMSARENVQRYRNGVLADAQKVLEGMRLSYRQGAASLLELLSAQYSADEAYQNYLQAQADLATATVELQLSVGQKPAL</sequence>
<keyword evidence="2" id="KW-0175">Coiled coil</keyword>
<evidence type="ECO:0000256" key="3">
    <source>
        <dbReference type="SAM" id="SignalP"/>
    </source>
</evidence>
<evidence type="ECO:0000313" key="5">
    <source>
        <dbReference type="Proteomes" id="UP000028782"/>
    </source>
</evidence>
<comment type="similarity">
    <text evidence="1">Belongs to the outer membrane factor (OMF) (TC 1.B.17) family.</text>
</comment>
<dbReference type="InterPro" id="IPR003423">
    <property type="entry name" value="OMP_efflux"/>
</dbReference>
<dbReference type="InterPro" id="IPR010131">
    <property type="entry name" value="MdtP/NodT-like"/>
</dbReference>
<dbReference type="HOGENOM" id="CLU_012817_14_4_4"/>
<gene>
    <name evidence="4" type="ORF">O987_04635</name>
</gene>
<dbReference type="KEGG" id="ctes:O987_04635"/>
<proteinExistence type="inferred from homology"/>
<dbReference type="Gene3D" id="1.20.1600.10">
    <property type="entry name" value="Outer membrane efflux proteins (OEP)"/>
    <property type="match status" value="1"/>
</dbReference>
<feature type="signal peptide" evidence="3">
    <location>
        <begin position="1"/>
        <end position="31"/>
    </location>
</feature>
<protein>
    <submittedName>
        <fullName evidence="4">Transporter</fullName>
    </submittedName>
</protein>
<keyword evidence="3" id="KW-0732">Signal</keyword>
<accession>A0A076PP21</accession>
<evidence type="ECO:0000256" key="1">
    <source>
        <dbReference type="ARBA" id="ARBA00007613"/>
    </source>
</evidence>
<evidence type="ECO:0000313" key="4">
    <source>
        <dbReference type="EMBL" id="AIJ45092.1"/>
    </source>
</evidence>
<organism evidence="4 5">
    <name type="scientific">Comamonas testosteroni TK102</name>
    <dbReference type="NCBI Taxonomy" id="1392005"/>
    <lineage>
        <taxon>Bacteria</taxon>
        <taxon>Pseudomonadati</taxon>
        <taxon>Pseudomonadota</taxon>
        <taxon>Betaproteobacteria</taxon>
        <taxon>Burkholderiales</taxon>
        <taxon>Comamonadaceae</taxon>
        <taxon>Comamonas</taxon>
    </lineage>
</organism>
<dbReference type="SUPFAM" id="SSF56954">
    <property type="entry name" value="Outer membrane efflux proteins (OEP)"/>
    <property type="match status" value="1"/>
</dbReference>
<dbReference type="PANTHER" id="PTHR30203">
    <property type="entry name" value="OUTER MEMBRANE CATION EFFLUX PROTEIN"/>
    <property type="match status" value="1"/>
</dbReference>
<dbReference type="RefSeq" id="WP_043370979.1">
    <property type="nucleotide sequence ID" value="NZ_CP006704.1"/>
</dbReference>
<dbReference type="Pfam" id="PF02321">
    <property type="entry name" value="OEP"/>
    <property type="match status" value="2"/>
</dbReference>
<reference evidence="4 5" key="1">
    <citation type="journal article" date="2014" name="Genome Announc.">
        <title>Complete Genome Sequence of Polychlorinated Biphenyl Degrader Comamonas testosteroni TK102 (NBRC 109938).</title>
        <authorList>
            <person name="Fukuda K."/>
            <person name="Hosoyama A."/>
            <person name="Tsuchikane K."/>
            <person name="Ohji S."/>
            <person name="Yamazoe A."/>
            <person name="Fujita N."/>
            <person name="Shintani M."/>
            <person name="Kimbara K."/>
        </authorList>
    </citation>
    <scope>NUCLEOTIDE SEQUENCE [LARGE SCALE GENOMIC DNA]</scope>
    <source>
        <strain evidence="4">TK102</strain>
    </source>
</reference>
<dbReference type="AlphaFoldDB" id="A0A076PP21"/>
<dbReference type="GO" id="GO:0015562">
    <property type="term" value="F:efflux transmembrane transporter activity"/>
    <property type="evidence" value="ECO:0007669"/>
    <property type="project" value="InterPro"/>
</dbReference>
<feature type="coiled-coil region" evidence="2">
    <location>
        <begin position="273"/>
        <end position="300"/>
    </location>
</feature>
<dbReference type="PANTHER" id="PTHR30203:SF24">
    <property type="entry name" value="BLR4935 PROTEIN"/>
    <property type="match status" value="1"/>
</dbReference>
<dbReference type="Proteomes" id="UP000028782">
    <property type="component" value="Chromosome"/>
</dbReference>
<feature type="chain" id="PRO_5001715917" evidence="3">
    <location>
        <begin position="32"/>
        <end position="464"/>
    </location>
</feature>